<feature type="non-terminal residue" evidence="1">
    <location>
        <position position="1"/>
    </location>
</feature>
<name>A0A371HT14_MUCPR</name>
<evidence type="ECO:0000313" key="2">
    <source>
        <dbReference type="Proteomes" id="UP000257109"/>
    </source>
</evidence>
<dbReference type="AlphaFoldDB" id="A0A371HT14"/>
<protein>
    <recommendedName>
        <fullName evidence="3">F-box domain-containing protein</fullName>
    </recommendedName>
</protein>
<dbReference type="EMBL" id="QJKJ01001787">
    <property type="protein sequence ID" value="RDY05907.1"/>
    <property type="molecule type" value="Genomic_DNA"/>
</dbReference>
<proteinExistence type="predicted"/>
<sequence length="72" mass="8598">MSQPTYMHAKMIKRILSCLDEKNLEGIGLCSRRIKQYYDNHAKNKYIDVRFYFPKELTRDGVIELVYCGTQY</sequence>
<accession>A0A371HT14</accession>
<organism evidence="1 2">
    <name type="scientific">Mucuna pruriens</name>
    <name type="common">Velvet bean</name>
    <name type="synonym">Dolichos pruriens</name>
    <dbReference type="NCBI Taxonomy" id="157652"/>
    <lineage>
        <taxon>Eukaryota</taxon>
        <taxon>Viridiplantae</taxon>
        <taxon>Streptophyta</taxon>
        <taxon>Embryophyta</taxon>
        <taxon>Tracheophyta</taxon>
        <taxon>Spermatophyta</taxon>
        <taxon>Magnoliopsida</taxon>
        <taxon>eudicotyledons</taxon>
        <taxon>Gunneridae</taxon>
        <taxon>Pentapetalae</taxon>
        <taxon>rosids</taxon>
        <taxon>fabids</taxon>
        <taxon>Fabales</taxon>
        <taxon>Fabaceae</taxon>
        <taxon>Papilionoideae</taxon>
        <taxon>50 kb inversion clade</taxon>
        <taxon>NPAAA clade</taxon>
        <taxon>indigoferoid/millettioid clade</taxon>
        <taxon>Phaseoleae</taxon>
        <taxon>Mucuna</taxon>
    </lineage>
</organism>
<gene>
    <name evidence="1" type="ORF">CR513_10204</name>
</gene>
<evidence type="ECO:0000313" key="1">
    <source>
        <dbReference type="EMBL" id="RDY05907.1"/>
    </source>
</evidence>
<keyword evidence="2" id="KW-1185">Reference proteome</keyword>
<dbReference type="Proteomes" id="UP000257109">
    <property type="component" value="Unassembled WGS sequence"/>
</dbReference>
<reference evidence="1" key="1">
    <citation type="submission" date="2018-05" db="EMBL/GenBank/DDBJ databases">
        <title>Draft genome of Mucuna pruriens seed.</title>
        <authorList>
            <person name="Nnadi N.E."/>
            <person name="Vos R."/>
            <person name="Hasami M.H."/>
            <person name="Devisetty U.K."/>
            <person name="Aguiy J.C."/>
        </authorList>
    </citation>
    <scope>NUCLEOTIDE SEQUENCE [LARGE SCALE GENOMIC DNA]</scope>
    <source>
        <strain evidence="1">JCA_2017</strain>
    </source>
</reference>
<comment type="caution">
    <text evidence="1">The sequence shown here is derived from an EMBL/GenBank/DDBJ whole genome shotgun (WGS) entry which is preliminary data.</text>
</comment>
<evidence type="ECO:0008006" key="3">
    <source>
        <dbReference type="Google" id="ProtNLM"/>
    </source>
</evidence>